<reference evidence="2" key="1">
    <citation type="journal article" date="2014" name="Int. J. Syst. Evol. Microbiol.">
        <title>Complete genome sequence of Corynebacterium casei LMG S-19264T (=DSM 44701T), isolated from a smear-ripened cheese.</title>
        <authorList>
            <consortium name="US DOE Joint Genome Institute (JGI-PGF)"/>
            <person name="Walter F."/>
            <person name="Albersmeier A."/>
            <person name="Kalinowski J."/>
            <person name="Ruckert C."/>
        </authorList>
    </citation>
    <scope>NUCLEOTIDE SEQUENCE</scope>
    <source>
        <strain evidence="2">CGMCC 4.7138</strain>
    </source>
</reference>
<feature type="region of interest" description="Disordered" evidence="1">
    <location>
        <begin position="49"/>
        <end position="69"/>
    </location>
</feature>
<name>A0A8H9L9H4_9ACTN</name>
<protein>
    <submittedName>
        <fullName evidence="2">Uncharacterized protein</fullName>
    </submittedName>
</protein>
<dbReference type="Proteomes" id="UP000653480">
    <property type="component" value="Unassembled WGS sequence"/>
</dbReference>
<keyword evidence="3" id="KW-1185">Reference proteome</keyword>
<dbReference type="AlphaFoldDB" id="A0A8H9L9H4"/>
<accession>A0A8H9L9H4</accession>
<evidence type="ECO:0000256" key="1">
    <source>
        <dbReference type="SAM" id="MobiDB-lite"/>
    </source>
</evidence>
<reference evidence="2" key="2">
    <citation type="submission" date="2020-09" db="EMBL/GenBank/DDBJ databases">
        <authorList>
            <person name="Sun Q."/>
            <person name="Zhou Y."/>
        </authorList>
    </citation>
    <scope>NUCLEOTIDE SEQUENCE</scope>
    <source>
        <strain evidence="2">CGMCC 4.7138</strain>
    </source>
</reference>
<evidence type="ECO:0000313" key="2">
    <source>
        <dbReference type="EMBL" id="GGO00973.1"/>
    </source>
</evidence>
<gene>
    <name evidence="2" type="ORF">GCM10011574_08250</name>
</gene>
<dbReference type="EMBL" id="BMMN01000001">
    <property type="protein sequence ID" value="GGO00973.1"/>
    <property type="molecule type" value="Genomic_DNA"/>
</dbReference>
<organism evidence="2 3">
    <name type="scientific">Microbispora bryophytorum</name>
    <dbReference type="NCBI Taxonomy" id="1460882"/>
    <lineage>
        <taxon>Bacteria</taxon>
        <taxon>Bacillati</taxon>
        <taxon>Actinomycetota</taxon>
        <taxon>Actinomycetes</taxon>
        <taxon>Streptosporangiales</taxon>
        <taxon>Streptosporangiaceae</taxon>
        <taxon>Microbispora</taxon>
    </lineage>
</organism>
<comment type="caution">
    <text evidence="2">The sequence shown here is derived from an EMBL/GenBank/DDBJ whole genome shotgun (WGS) entry which is preliminary data.</text>
</comment>
<evidence type="ECO:0000313" key="3">
    <source>
        <dbReference type="Proteomes" id="UP000653480"/>
    </source>
</evidence>
<sequence length="69" mass="7338">MDTPIGTGTANLNAARVLCAEATWEEDPDQRRALDEVAGEKLIAELSSLVSGPNRKQEVRGSNPLGCTN</sequence>
<proteinExistence type="predicted"/>